<dbReference type="AlphaFoldDB" id="A0A8H5GL62"/>
<comment type="caution">
    <text evidence="1">The sequence shown here is derived from an EMBL/GenBank/DDBJ whole genome shotgun (WGS) entry which is preliminary data.</text>
</comment>
<evidence type="ECO:0000313" key="2">
    <source>
        <dbReference type="Proteomes" id="UP000559256"/>
    </source>
</evidence>
<keyword evidence="2" id="KW-1185">Reference proteome</keyword>
<proteinExistence type="predicted"/>
<gene>
    <name evidence="1" type="ORF">D9758_006563</name>
</gene>
<dbReference type="EMBL" id="JAACJM010000021">
    <property type="protein sequence ID" value="KAF5366735.1"/>
    <property type="molecule type" value="Genomic_DNA"/>
</dbReference>
<protein>
    <submittedName>
        <fullName evidence="1">Uncharacterized protein</fullName>
    </submittedName>
</protein>
<dbReference type="Proteomes" id="UP000559256">
    <property type="component" value="Unassembled WGS sequence"/>
</dbReference>
<organism evidence="1 2">
    <name type="scientific">Tetrapyrgos nigripes</name>
    <dbReference type="NCBI Taxonomy" id="182062"/>
    <lineage>
        <taxon>Eukaryota</taxon>
        <taxon>Fungi</taxon>
        <taxon>Dikarya</taxon>
        <taxon>Basidiomycota</taxon>
        <taxon>Agaricomycotina</taxon>
        <taxon>Agaricomycetes</taxon>
        <taxon>Agaricomycetidae</taxon>
        <taxon>Agaricales</taxon>
        <taxon>Marasmiineae</taxon>
        <taxon>Marasmiaceae</taxon>
        <taxon>Tetrapyrgos</taxon>
    </lineage>
</organism>
<reference evidence="1 2" key="1">
    <citation type="journal article" date="2020" name="ISME J.">
        <title>Uncovering the hidden diversity of litter-decomposition mechanisms in mushroom-forming fungi.</title>
        <authorList>
            <person name="Floudas D."/>
            <person name="Bentzer J."/>
            <person name="Ahren D."/>
            <person name="Johansson T."/>
            <person name="Persson P."/>
            <person name="Tunlid A."/>
        </authorList>
    </citation>
    <scope>NUCLEOTIDE SEQUENCE [LARGE SCALE GENOMIC DNA]</scope>
    <source>
        <strain evidence="1 2">CBS 291.85</strain>
    </source>
</reference>
<evidence type="ECO:0000313" key="1">
    <source>
        <dbReference type="EMBL" id="KAF5366735.1"/>
    </source>
</evidence>
<name>A0A8H5GL62_9AGAR</name>
<sequence>MKRPSVQITVDIDFFDDSDILVDAARLCSTQRWHVSSDDEDFREPPDRLQASIEAIQQQVVSYQLQISKLQECISVIEQQKDLAMHSLQMKHSLLQRRCSPIRRLPFELLEEILALCCHFQEDALFERFSIQTHQESIWDALQRNGIRGCISLPFLNLSHSCSYWKIIAPRAWRNIRILLNDRTSWGTVHLLSQHLSMLNDLSIRVDITHNESFGPFSPILSTAFNMVLDRAQQWTAANLHLTVGNFETLAKRIAGAIDIGPLFDRLHTLSLEVCSLVSPHAQTVICESSQAFRSAMNLRRLSLCVHDSMNARKLSGLSFGRLTSLSLPLRQLDHLSVLQLCTELEALRLDLGMLRAKPRDPSSAVDVTEGLPSNLYTSNISHLILTSVGIPALMAARSTFLTMPSQAEESESPEQEIFRILHLPNLESLDIQPPRRYHFQTHMDMILLASISQSGHSDHLKIPLRLLTTLLSQSPPPPLRKVSISSPMEPVLAFNQTDFVEALYLAPQLTHLSIPVWGNLQSGGLEFRELLGRLILTGPWAVDVDAPGPFLPSLSELELSIEKGEDFLLLLHLLAFIIDFCSQPSSVHSLRTGFTLRVKVPLHFYRPDSVEVILRRIPGLESPGEERRVEVEGISMM</sequence>
<accession>A0A8H5GL62</accession>